<protein>
    <submittedName>
        <fullName evidence="4">Histone deacetylase superfamily</fullName>
    </submittedName>
</protein>
<dbReference type="AlphaFoldDB" id="B1Y1F9"/>
<dbReference type="CDD" id="cd09993">
    <property type="entry name" value="HDAC_classIV"/>
    <property type="match status" value="1"/>
</dbReference>
<dbReference type="OrthoDB" id="9808367at2"/>
<dbReference type="SUPFAM" id="SSF52768">
    <property type="entry name" value="Arginase/deacetylase"/>
    <property type="match status" value="1"/>
</dbReference>
<feature type="domain" description="Histone deacetylase" evidence="3">
    <location>
        <begin position="20"/>
        <end position="285"/>
    </location>
</feature>
<dbReference type="GO" id="GO:0040029">
    <property type="term" value="P:epigenetic regulation of gene expression"/>
    <property type="evidence" value="ECO:0007669"/>
    <property type="project" value="TreeGrafter"/>
</dbReference>
<name>B1Y1F9_LEPCP</name>
<dbReference type="EMBL" id="CP001013">
    <property type="protein sequence ID" value="ACB34258.1"/>
    <property type="molecule type" value="Genomic_DNA"/>
</dbReference>
<dbReference type="eggNOG" id="COG0123">
    <property type="taxonomic scope" value="Bacteria"/>
</dbReference>
<evidence type="ECO:0000256" key="2">
    <source>
        <dbReference type="ARBA" id="ARBA00022801"/>
    </source>
</evidence>
<comment type="similarity">
    <text evidence="1">Belongs to the histone deacetylase family.</text>
</comment>
<sequence>MQLHYSDHFVLPLPAGHRFPMHKYRLLRDAVAAELAAVRLVQAAAASDGELALVHEPAYVDAVQHGRLSAQQEREIGFPWSPAMAERARRSVGATIAAARCALAEGISGNLAGGTHHASAGGGSGFCVFNDVAVAARLMQAEWHRRHRQFLRIAVIDLDVHQGNGTASIFADDPMVYTLSMHGEKNFPFRKVASDHDVDLPDGCTDGPYLQALDAALERLWQHHAESPPGLIFYIAGADPHEGDRLGRLKISAAGLAERDRRVLQAARQRGVPVAISMGGGYGRTIEDTVAVQMQTWREALACWHQWPRQTRGALADA</sequence>
<evidence type="ECO:0000313" key="4">
    <source>
        <dbReference type="EMBL" id="ACB34258.1"/>
    </source>
</evidence>
<keyword evidence="5" id="KW-1185">Reference proteome</keyword>
<dbReference type="HOGENOM" id="CLU_007727_1_0_4"/>
<dbReference type="InterPro" id="IPR023696">
    <property type="entry name" value="Ureohydrolase_dom_sf"/>
</dbReference>
<evidence type="ECO:0000259" key="3">
    <source>
        <dbReference type="Pfam" id="PF00850"/>
    </source>
</evidence>
<proteinExistence type="inferred from homology"/>
<dbReference type="Proteomes" id="UP000001693">
    <property type="component" value="Chromosome"/>
</dbReference>
<reference evidence="4 5" key="1">
    <citation type="submission" date="2008-03" db="EMBL/GenBank/DDBJ databases">
        <title>Complete sequence of Leptothrix cholodnii SP-6.</title>
        <authorList>
            <consortium name="US DOE Joint Genome Institute"/>
            <person name="Copeland A."/>
            <person name="Lucas S."/>
            <person name="Lapidus A."/>
            <person name="Glavina del Rio T."/>
            <person name="Dalin E."/>
            <person name="Tice H."/>
            <person name="Bruce D."/>
            <person name="Goodwin L."/>
            <person name="Pitluck S."/>
            <person name="Chertkov O."/>
            <person name="Brettin T."/>
            <person name="Detter J.C."/>
            <person name="Han C."/>
            <person name="Kuske C.R."/>
            <person name="Schmutz J."/>
            <person name="Larimer F."/>
            <person name="Land M."/>
            <person name="Hauser L."/>
            <person name="Kyrpides N."/>
            <person name="Lykidis A."/>
            <person name="Emerson D."/>
            <person name="Richardson P."/>
        </authorList>
    </citation>
    <scope>NUCLEOTIDE SEQUENCE [LARGE SCALE GENOMIC DNA]</scope>
    <source>
        <strain evidence="5">ATCC 51168 / LMG 8142 / SP-6</strain>
    </source>
</reference>
<dbReference type="RefSeq" id="WP_012347018.1">
    <property type="nucleotide sequence ID" value="NC_010524.1"/>
</dbReference>
<dbReference type="KEGG" id="lch:Lcho_1991"/>
<gene>
    <name evidence="4" type="ordered locus">Lcho_1991</name>
</gene>
<dbReference type="InterPro" id="IPR037138">
    <property type="entry name" value="His_deacetylse_dom_sf"/>
</dbReference>
<keyword evidence="2" id="KW-0378">Hydrolase</keyword>
<evidence type="ECO:0000313" key="5">
    <source>
        <dbReference type="Proteomes" id="UP000001693"/>
    </source>
</evidence>
<dbReference type="STRING" id="395495.Lcho_1991"/>
<dbReference type="PRINTS" id="PR01270">
    <property type="entry name" value="HDASUPER"/>
</dbReference>
<dbReference type="PANTHER" id="PTHR10625:SF19">
    <property type="entry name" value="HISTONE DEACETYLASE 12"/>
    <property type="match status" value="1"/>
</dbReference>
<dbReference type="Gene3D" id="3.40.800.20">
    <property type="entry name" value="Histone deacetylase domain"/>
    <property type="match status" value="1"/>
</dbReference>
<dbReference type="Pfam" id="PF00850">
    <property type="entry name" value="Hist_deacetyl"/>
    <property type="match status" value="1"/>
</dbReference>
<dbReference type="InterPro" id="IPR044150">
    <property type="entry name" value="HDAC_classIV"/>
</dbReference>
<dbReference type="GO" id="GO:0004407">
    <property type="term" value="F:histone deacetylase activity"/>
    <property type="evidence" value="ECO:0007669"/>
    <property type="project" value="InterPro"/>
</dbReference>
<accession>B1Y1F9</accession>
<dbReference type="InterPro" id="IPR000286">
    <property type="entry name" value="HDACs"/>
</dbReference>
<dbReference type="InterPro" id="IPR023801">
    <property type="entry name" value="His_deacetylse_dom"/>
</dbReference>
<dbReference type="PANTHER" id="PTHR10625">
    <property type="entry name" value="HISTONE DEACETYLASE HDAC1-RELATED"/>
    <property type="match status" value="1"/>
</dbReference>
<dbReference type="GO" id="GO:0016787">
    <property type="term" value="F:hydrolase activity"/>
    <property type="evidence" value="ECO:0007669"/>
    <property type="project" value="UniProtKB-KW"/>
</dbReference>
<organism evidence="4 5">
    <name type="scientific">Leptothrix cholodnii (strain ATCC 51168 / LMG 8142 / SP-6)</name>
    <name type="common">Leptothrix discophora (strain SP-6)</name>
    <dbReference type="NCBI Taxonomy" id="395495"/>
    <lineage>
        <taxon>Bacteria</taxon>
        <taxon>Pseudomonadati</taxon>
        <taxon>Pseudomonadota</taxon>
        <taxon>Betaproteobacteria</taxon>
        <taxon>Burkholderiales</taxon>
        <taxon>Sphaerotilaceae</taxon>
        <taxon>Leptothrix</taxon>
    </lineage>
</organism>
<evidence type="ECO:0000256" key="1">
    <source>
        <dbReference type="ARBA" id="ARBA00005947"/>
    </source>
</evidence>